<reference evidence="2" key="1">
    <citation type="submission" date="2018-05" db="EMBL/GenBank/DDBJ databases">
        <authorList>
            <person name="Lanie J.A."/>
            <person name="Ng W.-L."/>
            <person name="Kazmierczak K.M."/>
            <person name="Andrzejewski T.M."/>
            <person name="Davidsen T.M."/>
            <person name="Wayne K.J."/>
            <person name="Tettelin H."/>
            <person name="Glass J.I."/>
            <person name="Rusch D."/>
            <person name="Podicherti R."/>
            <person name="Tsui H.-C.T."/>
            <person name="Winkler M.E."/>
        </authorList>
    </citation>
    <scope>NUCLEOTIDE SEQUENCE</scope>
</reference>
<organism evidence="2">
    <name type="scientific">marine metagenome</name>
    <dbReference type="NCBI Taxonomy" id="408172"/>
    <lineage>
        <taxon>unclassified sequences</taxon>
        <taxon>metagenomes</taxon>
        <taxon>ecological metagenomes</taxon>
    </lineage>
</organism>
<keyword evidence="1" id="KW-0472">Membrane</keyword>
<name>A0A383CS07_9ZZZZ</name>
<gene>
    <name evidence="2" type="ORF">METZ01_LOCUS487990</name>
</gene>
<proteinExistence type="predicted"/>
<feature type="transmembrane region" description="Helical" evidence="1">
    <location>
        <begin position="36"/>
        <end position="56"/>
    </location>
</feature>
<accession>A0A383CS07</accession>
<evidence type="ECO:0000313" key="2">
    <source>
        <dbReference type="EMBL" id="SVE35136.1"/>
    </source>
</evidence>
<dbReference type="EMBL" id="UINC01211296">
    <property type="protein sequence ID" value="SVE35136.1"/>
    <property type="molecule type" value="Genomic_DNA"/>
</dbReference>
<dbReference type="AlphaFoldDB" id="A0A383CS07"/>
<protein>
    <submittedName>
        <fullName evidence="2">Uncharacterized protein</fullName>
    </submittedName>
</protein>
<evidence type="ECO:0000256" key="1">
    <source>
        <dbReference type="SAM" id="Phobius"/>
    </source>
</evidence>
<keyword evidence="1" id="KW-0812">Transmembrane</keyword>
<keyword evidence="1" id="KW-1133">Transmembrane helix</keyword>
<feature type="non-terminal residue" evidence="2">
    <location>
        <position position="222"/>
    </location>
</feature>
<feature type="non-terminal residue" evidence="2">
    <location>
        <position position="1"/>
    </location>
</feature>
<sequence>VFFTEKHLAPCRYLFNIVTDRKGVTSLKYRPLNKKLVIGASVILLFCGMAAAYFGLTNEPQLIVGQFAEAPRPVRDLEFTKQHKFVQLDQKILEGLVHDVNKIHIQLFSGENVVIQINERQHINDNDAIAYGKVKGDEGSRVVLSMAGDADGGRTEAMVGTVDFSDGRGFKIDYVGDGVHKLVEIDHNAAELICTHPEGPAGFMIGPDGEKIKVAYQRVRMR</sequence>